<dbReference type="AlphaFoldDB" id="A0A3V8CZ28"/>
<comment type="caution">
    <text evidence="1">The sequence shown here is derived from an EMBL/GenBank/DDBJ whole genome shotgun (WGS) entry which is preliminary data.</text>
</comment>
<organism evidence="1">
    <name type="scientific">Salmonella enterica subsp. enterica serovar Javiana</name>
    <dbReference type="NCBI Taxonomy" id="363569"/>
    <lineage>
        <taxon>Bacteria</taxon>
        <taxon>Pseudomonadati</taxon>
        <taxon>Pseudomonadota</taxon>
        <taxon>Gammaproteobacteria</taxon>
        <taxon>Enterobacterales</taxon>
        <taxon>Enterobacteriaceae</taxon>
        <taxon>Salmonella</taxon>
    </lineage>
</organism>
<accession>A0A3V8CZ28</accession>
<name>A0A3V8CZ28_SALET</name>
<dbReference type="EMBL" id="DAARIH010000014">
    <property type="protein sequence ID" value="HAE2548503.1"/>
    <property type="molecule type" value="Genomic_DNA"/>
</dbReference>
<proteinExistence type="predicted"/>
<sequence length="214" mass="24656">MKTLNTNEDCPSEFYIFVNFNNPITFNNIQTVGSISSSGVQTAAMGADMLAKYINDEIDYLPFLPNPNVSPAISMYQMNVLNNYRAEYNAELARRSSFKTYPSRLSALYAFADYETCVEVSRKYGWSLDTVRKFRLIEMPPLTRVVKVNMEVVSLIRHAYSVSGFSSDEEVWQHYWAGNGNIEFELPGRDLQRQRYESGVIWEYLIEGTLERID</sequence>
<evidence type="ECO:0000313" key="1">
    <source>
        <dbReference type="EMBL" id="HAE2548503.1"/>
    </source>
</evidence>
<reference evidence="1" key="2">
    <citation type="submission" date="2018-07" db="EMBL/GenBank/DDBJ databases">
        <authorList>
            <consortium name="NCBI Pathogen Detection Project"/>
        </authorList>
    </citation>
    <scope>NUCLEOTIDE SEQUENCE</scope>
    <source>
        <strain evidence="1">11-7312</strain>
    </source>
</reference>
<gene>
    <name evidence="1" type="ORF">G3331_002310</name>
</gene>
<reference evidence="1" key="1">
    <citation type="journal article" date="2018" name="Genome Biol.">
        <title>SKESA: strategic k-mer extension for scrupulous assemblies.</title>
        <authorList>
            <person name="Souvorov A."/>
            <person name="Agarwala R."/>
            <person name="Lipman D.J."/>
        </authorList>
    </citation>
    <scope>NUCLEOTIDE SEQUENCE</scope>
    <source>
        <strain evidence="1">11-7312</strain>
    </source>
</reference>
<dbReference type="SUPFAM" id="SSF56399">
    <property type="entry name" value="ADP-ribosylation"/>
    <property type="match status" value="1"/>
</dbReference>
<protein>
    <submittedName>
        <fullName evidence="1">Uncharacterized protein</fullName>
    </submittedName>
</protein>